<dbReference type="GO" id="GO:0051539">
    <property type="term" value="F:4 iron, 4 sulfur cluster binding"/>
    <property type="evidence" value="ECO:0007669"/>
    <property type="project" value="UniProtKB-UniRule"/>
</dbReference>
<evidence type="ECO:0000313" key="5">
    <source>
        <dbReference type="EnsemblPlants" id="AUR62006021-RA:cds"/>
    </source>
</evidence>
<dbReference type="PANTHER" id="PTHR10617">
    <property type="entry name" value="ELECTRON TRANSFER FLAVOPROTEIN-UBIQUINONE OXIDOREDUCTASE"/>
    <property type="match status" value="1"/>
</dbReference>
<feature type="domain" description="SS18 N-terminal" evidence="4">
    <location>
        <begin position="84"/>
        <end position="128"/>
    </location>
</feature>
<dbReference type="GO" id="GO:0046872">
    <property type="term" value="F:metal ion binding"/>
    <property type="evidence" value="ECO:0007669"/>
    <property type="project" value="UniProtKB-KW"/>
</dbReference>
<dbReference type="Pfam" id="PF05030">
    <property type="entry name" value="SSXT"/>
    <property type="match status" value="1"/>
</dbReference>
<organism evidence="5 6">
    <name type="scientific">Chenopodium quinoa</name>
    <name type="common">Quinoa</name>
    <dbReference type="NCBI Taxonomy" id="63459"/>
    <lineage>
        <taxon>Eukaryota</taxon>
        <taxon>Viridiplantae</taxon>
        <taxon>Streptophyta</taxon>
        <taxon>Embryophyta</taxon>
        <taxon>Tracheophyta</taxon>
        <taxon>Spermatophyta</taxon>
        <taxon>Magnoliopsida</taxon>
        <taxon>eudicotyledons</taxon>
        <taxon>Gunneridae</taxon>
        <taxon>Pentapetalae</taxon>
        <taxon>Caryophyllales</taxon>
        <taxon>Chenopodiaceae</taxon>
        <taxon>Chenopodioideae</taxon>
        <taxon>Atripliceae</taxon>
        <taxon>Chenopodium</taxon>
    </lineage>
</organism>
<dbReference type="SUPFAM" id="SSF54373">
    <property type="entry name" value="FAD-linked reductases, C-terminal domain"/>
    <property type="match status" value="1"/>
</dbReference>
<evidence type="ECO:0000259" key="4">
    <source>
        <dbReference type="Pfam" id="PF05030"/>
    </source>
</evidence>
<keyword evidence="2" id="KW-0285">Flavoprotein</keyword>
<keyword evidence="2" id="KW-0813">Transport</keyword>
<dbReference type="Gene3D" id="3.30.9.90">
    <property type="match status" value="1"/>
</dbReference>
<dbReference type="InterPro" id="IPR007726">
    <property type="entry name" value="SS18_N"/>
</dbReference>
<accession>A0A803L2D2</accession>
<reference evidence="5" key="2">
    <citation type="submission" date="2021-03" db="UniProtKB">
        <authorList>
            <consortium name="EnsemblPlants"/>
        </authorList>
    </citation>
    <scope>IDENTIFICATION</scope>
</reference>
<dbReference type="GO" id="GO:0004174">
    <property type="term" value="F:electron-transferring-flavoprotein dehydrogenase activity"/>
    <property type="evidence" value="ECO:0007669"/>
    <property type="project" value="UniProtKB-UniRule"/>
</dbReference>
<keyword evidence="2" id="KW-0411">Iron-sulfur</keyword>
<dbReference type="InterPro" id="IPR040156">
    <property type="entry name" value="ETF-QO"/>
</dbReference>
<comment type="function">
    <text evidence="2">Accepts electrons from ETF and reduces ubiquinone.</text>
</comment>
<feature type="region of interest" description="Disordered" evidence="3">
    <location>
        <begin position="199"/>
        <end position="235"/>
    </location>
</feature>
<comment type="similarity">
    <text evidence="1">Belongs to the SS18 family.</text>
</comment>
<sequence length="235" mass="25464">MMGSNNGWDAEFCKSVACCSDLSGFVCSGSLVRICKFDMLNVLYRPILLFGKLKHHPAVKPMLEGGIVIQYGAHTLNEGGFQYLDENKQLILAIMESQNMGKINECAQYQAQLQKNLMYLAAIADAQPPASTGPTQPQMPMQSSIPQGPFMPPPKPAVSPQQAGPRMPFAMQVFDQQSPHMQYQQTMAGSMGMRMGGNNGLRPASHTGFGAPTQLMDARNRQDGSDAGPGDDHGK</sequence>
<comment type="cofactor">
    <cofactor evidence="2">
        <name>[4Fe-4S] cluster</name>
        <dbReference type="ChEBI" id="CHEBI:49883"/>
    </cofactor>
    <text evidence="2">Binds 1 [4Fe-4S] cluster.</text>
</comment>
<reference evidence="5" key="1">
    <citation type="journal article" date="2017" name="Nature">
        <title>The genome of Chenopodium quinoa.</title>
        <authorList>
            <person name="Jarvis D.E."/>
            <person name="Ho Y.S."/>
            <person name="Lightfoot D.J."/>
            <person name="Schmoeckel S.M."/>
            <person name="Li B."/>
            <person name="Borm T.J.A."/>
            <person name="Ohyanagi H."/>
            <person name="Mineta K."/>
            <person name="Michell C.T."/>
            <person name="Saber N."/>
            <person name="Kharbatia N.M."/>
            <person name="Rupper R.R."/>
            <person name="Sharp A.R."/>
            <person name="Dally N."/>
            <person name="Boughton B.A."/>
            <person name="Woo Y.H."/>
            <person name="Gao G."/>
            <person name="Schijlen E.G.W.M."/>
            <person name="Guo X."/>
            <person name="Momin A.A."/>
            <person name="Negrao S."/>
            <person name="Al-Babili S."/>
            <person name="Gehring C."/>
            <person name="Roessner U."/>
            <person name="Jung C."/>
            <person name="Murphy K."/>
            <person name="Arold S.T."/>
            <person name="Gojobori T."/>
            <person name="van der Linden C.G."/>
            <person name="van Loo E.N."/>
            <person name="Jellen E.N."/>
            <person name="Maughan P.J."/>
            <person name="Tester M."/>
        </authorList>
    </citation>
    <scope>NUCLEOTIDE SEQUENCE [LARGE SCALE GENOMIC DNA]</scope>
    <source>
        <strain evidence="5">cv. PI 614886</strain>
    </source>
</reference>
<dbReference type="AlphaFoldDB" id="A0A803L2D2"/>
<dbReference type="Gramene" id="AUR62006021-RA">
    <property type="protein sequence ID" value="AUR62006021-RA:cds"/>
    <property type="gene ID" value="AUR62006021"/>
</dbReference>
<evidence type="ECO:0000256" key="2">
    <source>
        <dbReference type="RuleBase" id="RU366068"/>
    </source>
</evidence>
<keyword evidence="6" id="KW-1185">Reference proteome</keyword>
<keyword evidence="2" id="KW-0479">Metal-binding</keyword>
<keyword evidence="2" id="KW-0274">FAD</keyword>
<dbReference type="EnsemblPlants" id="AUR62006021-RA">
    <property type="protein sequence ID" value="AUR62006021-RA:cds"/>
    <property type="gene ID" value="AUR62006021"/>
</dbReference>
<dbReference type="EC" id="1.5.5.1" evidence="2"/>
<evidence type="ECO:0000256" key="3">
    <source>
        <dbReference type="SAM" id="MobiDB-lite"/>
    </source>
</evidence>
<dbReference type="GO" id="GO:0005743">
    <property type="term" value="C:mitochondrial inner membrane"/>
    <property type="evidence" value="ECO:0007669"/>
    <property type="project" value="TreeGrafter"/>
</dbReference>
<proteinExistence type="inferred from homology"/>
<protein>
    <recommendedName>
        <fullName evidence="2">Electron transfer flavoprotein-ubiquinone oxidoreductase</fullName>
        <shortName evidence="2">ETF-QO</shortName>
        <ecNumber evidence="2">1.5.5.1</ecNumber>
    </recommendedName>
</protein>
<feature type="compositionally biased region" description="Basic and acidic residues" evidence="3">
    <location>
        <begin position="218"/>
        <end position="235"/>
    </location>
</feature>
<comment type="catalytic activity">
    <reaction evidence="2">
        <text>a ubiquinone + reduced [electron-transfer flavoprotein] = a ubiquinol + oxidized [electron-transfer flavoprotein] + H(+)</text>
        <dbReference type="Rhea" id="RHEA:24052"/>
        <dbReference type="Rhea" id="RHEA-COMP:9565"/>
        <dbReference type="Rhea" id="RHEA-COMP:9566"/>
        <dbReference type="Rhea" id="RHEA-COMP:10685"/>
        <dbReference type="Rhea" id="RHEA-COMP:10686"/>
        <dbReference type="ChEBI" id="CHEBI:15378"/>
        <dbReference type="ChEBI" id="CHEBI:16389"/>
        <dbReference type="ChEBI" id="CHEBI:17976"/>
        <dbReference type="ChEBI" id="CHEBI:57692"/>
        <dbReference type="ChEBI" id="CHEBI:58307"/>
        <dbReference type="EC" id="1.5.5.1"/>
    </reaction>
</comment>
<evidence type="ECO:0000256" key="1">
    <source>
        <dbReference type="ARBA" id="ARBA00007945"/>
    </source>
</evidence>
<keyword evidence="2" id="KW-0830">Ubiquinone</keyword>
<dbReference type="PANTHER" id="PTHR10617:SF107">
    <property type="entry name" value="ELECTRON TRANSFER FLAVOPROTEIN-UBIQUINONE OXIDOREDUCTASE, MITOCHONDRIAL"/>
    <property type="match status" value="1"/>
</dbReference>
<name>A0A803L2D2_CHEQI</name>
<keyword evidence="2" id="KW-0560">Oxidoreductase</keyword>
<comment type="cofactor">
    <cofactor evidence="2">
        <name>FAD</name>
        <dbReference type="ChEBI" id="CHEBI:57692"/>
    </cofactor>
</comment>
<keyword evidence="2" id="KW-0249">Electron transport</keyword>
<evidence type="ECO:0000313" key="6">
    <source>
        <dbReference type="Proteomes" id="UP000596660"/>
    </source>
</evidence>
<keyword evidence="2" id="KW-0408">Iron</keyword>
<dbReference type="Proteomes" id="UP000596660">
    <property type="component" value="Unplaced"/>
</dbReference>